<dbReference type="EMBL" id="LGUB01000235">
    <property type="protein sequence ID" value="KRH93730.1"/>
    <property type="molecule type" value="Genomic_DNA"/>
</dbReference>
<name>A0A0R0LWL3_9MICR</name>
<keyword evidence="1" id="KW-0472">Membrane</keyword>
<evidence type="ECO:0000313" key="2">
    <source>
        <dbReference type="EMBL" id="KRH93730.1"/>
    </source>
</evidence>
<evidence type="ECO:0000313" key="3">
    <source>
        <dbReference type="Proteomes" id="UP000051530"/>
    </source>
</evidence>
<comment type="caution">
    <text evidence="2">The sequence shown here is derived from an EMBL/GenBank/DDBJ whole genome shotgun (WGS) entry which is preliminary data.</text>
</comment>
<evidence type="ECO:0000256" key="1">
    <source>
        <dbReference type="SAM" id="Phobius"/>
    </source>
</evidence>
<dbReference type="AlphaFoldDB" id="A0A0R0LWL3"/>
<keyword evidence="3" id="KW-1185">Reference proteome</keyword>
<gene>
    <name evidence="2" type="ORF">M153_6180001514</name>
</gene>
<accession>A0A0R0LWL3</accession>
<reference evidence="2 3" key="1">
    <citation type="submission" date="2015-07" db="EMBL/GenBank/DDBJ databases">
        <title>The genome of Pseudoloma neurophilia, a relevant intracellular parasite of the zebrafish.</title>
        <authorList>
            <person name="Ndikumana S."/>
            <person name="Pelin A."/>
            <person name="Sanders J."/>
            <person name="Corradi N."/>
        </authorList>
    </citation>
    <scope>NUCLEOTIDE SEQUENCE [LARGE SCALE GENOMIC DNA]</scope>
    <source>
        <strain evidence="2 3">MK1</strain>
    </source>
</reference>
<organism evidence="2 3">
    <name type="scientific">Pseudoloma neurophilia</name>
    <dbReference type="NCBI Taxonomy" id="146866"/>
    <lineage>
        <taxon>Eukaryota</taxon>
        <taxon>Fungi</taxon>
        <taxon>Fungi incertae sedis</taxon>
        <taxon>Microsporidia</taxon>
        <taxon>Pseudoloma</taxon>
    </lineage>
</organism>
<keyword evidence="1" id="KW-0812">Transmembrane</keyword>
<dbReference type="Proteomes" id="UP000051530">
    <property type="component" value="Unassembled WGS sequence"/>
</dbReference>
<sequence length="55" mass="6902">MTWVPNKKFKKYKNNMYFKSHLHLIVFYLFMIIFFKCMQFNNYACFLIMISLSFQ</sequence>
<protein>
    <submittedName>
        <fullName evidence="2">Uncharacterized protein</fullName>
    </submittedName>
</protein>
<keyword evidence="1" id="KW-1133">Transmembrane helix</keyword>
<feature type="transmembrane region" description="Helical" evidence="1">
    <location>
        <begin position="21"/>
        <end position="54"/>
    </location>
</feature>
<proteinExistence type="predicted"/>
<dbReference type="VEuPathDB" id="MicrosporidiaDB:M153_6180001514"/>